<name>A0AAN7DX86_QUERU</name>
<dbReference type="PANTHER" id="PTHR10492">
    <property type="match status" value="1"/>
</dbReference>
<comment type="caution">
    <text evidence="1">The sequence shown here is derived from an EMBL/GenBank/DDBJ whole genome shotgun (WGS) entry which is preliminary data.</text>
</comment>
<gene>
    <name evidence="1" type="ORF">RGQ29_007312</name>
</gene>
<keyword evidence="2" id="KW-1185">Reference proteome</keyword>
<dbReference type="AlphaFoldDB" id="A0AAN7DX86"/>
<proteinExistence type="predicted"/>
<accession>A0AAN7DX86</accession>
<evidence type="ECO:0000313" key="2">
    <source>
        <dbReference type="Proteomes" id="UP001324115"/>
    </source>
</evidence>
<sequence length="161" mass="18889">MIPFNNIFLLPREGIDRTVFTEWMQTNSINEEAQSLTYAEFPTKFVWSKQQKQWRPRKSGKTSGERYYLRMLLNIVRGPQTFEQIRTIDNVMHPAFKSACYALGLLDGDKEWNDAIKEAEQWATAAQLRQLFVTLLLFCEVSNPVQLWTNNWQALSDDILH</sequence>
<reference evidence="1 2" key="1">
    <citation type="journal article" date="2023" name="G3 (Bethesda)">
        <title>A haplotype-resolved chromosome-scale genome for Quercus rubra L. provides insights into the genetics of adaptive traits for red oak species.</title>
        <authorList>
            <person name="Kapoor B."/>
            <person name="Jenkins J."/>
            <person name="Schmutz J."/>
            <person name="Zhebentyayeva T."/>
            <person name="Kuelheim C."/>
            <person name="Coggeshall M."/>
            <person name="Heim C."/>
            <person name="Lasky J.R."/>
            <person name="Leites L."/>
            <person name="Islam-Faridi N."/>
            <person name="Romero-Severson J."/>
            <person name="DeLeo V.L."/>
            <person name="Lucas S.M."/>
            <person name="Lazic D."/>
            <person name="Gailing O."/>
            <person name="Carlson J."/>
            <person name="Staton M."/>
        </authorList>
    </citation>
    <scope>NUCLEOTIDE SEQUENCE [LARGE SCALE GENOMIC DNA]</scope>
    <source>
        <strain evidence="1">Pseudo-F2</strain>
    </source>
</reference>
<organism evidence="1 2">
    <name type="scientific">Quercus rubra</name>
    <name type="common">Northern red oak</name>
    <name type="synonym">Quercus borealis</name>
    <dbReference type="NCBI Taxonomy" id="3512"/>
    <lineage>
        <taxon>Eukaryota</taxon>
        <taxon>Viridiplantae</taxon>
        <taxon>Streptophyta</taxon>
        <taxon>Embryophyta</taxon>
        <taxon>Tracheophyta</taxon>
        <taxon>Spermatophyta</taxon>
        <taxon>Magnoliopsida</taxon>
        <taxon>eudicotyledons</taxon>
        <taxon>Gunneridae</taxon>
        <taxon>Pentapetalae</taxon>
        <taxon>rosids</taxon>
        <taxon>fabids</taxon>
        <taxon>Fagales</taxon>
        <taxon>Fagaceae</taxon>
        <taxon>Quercus</taxon>
    </lineage>
</organism>
<dbReference type="EMBL" id="JAXUIC010000012">
    <property type="protein sequence ID" value="KAK4557505.1"/>
    <property type="molecule type" value="Genomic_DNA"/>
</dbReference>
<protein>
    <submittedName>
        <fullName evidence="1">Uncharacterized protein</fullName>
    </submittedName>
</protein>
<evidence type="ECO:0000313" key="1">
    <source>
        <dbReference type="EMBL" id="KAK4557505.1"/>
    </source>
</evidence>
<dbReference type="PANTHER" id="PTHR10492:SF57">
    <property type="entry name" value="ATP-DEPENDENT DNA HELICASE"/>
    <property type="match status" value="1"/>
</dbReference>
<dbReference type="Proteomes" id="UP001324115">
    <property type="component" value="Unassembled WGS sequence"/>
</dbReference>